<dbReference type="GO" id="GO:0016747">
    <property type="term" value="F:acyltransferase activity, transferring groups other than amino-acyl groups"/>
    <property type="evidence" value="ECO:0007669"/>
    <property type="project" value="InterPro"/>
</dbReference>
<dbReference type="Pfam" id="PF00583">
    <property type="entry name" value="Acetyltransf_1"/>
    <property type="match status" value="1"/>
</dbReference>
<dbReference type="PROSITE" id="PS51186">
    <property type="entry name" value="GNAT"/>
    <property type="match status" value="1"/>
</dbReference>
<accession>A0A7D8Z2L9</accession>
<dbReference type="SUPFAM" id="SSF55729">
    <property type="entry name" value="Acyl-CoA N-acyltransferases (Nat)"/>
    <property type="match status" value="1"/>
</dbReference>
<organism evidence="2 3">
    <name type="scientific">Vanrija humicola</name>
    <name type="common">Yeast</name>
    <name type="synonym">Cryptococcus humicola</name>
    <dbReference type="NCBI Taxonomy" id="5417"/>
    <lineage>
        <taxon>Eukaryota</taxon>
        <taxon>Fungi</taxon>
        <taxon>Dikarya</taxon>
        <taxon>Basidiomycota</taxon>
        <taxon>Agaricomycotina</taxon>
        <taxon>Tremellomycetes</taxon>
        <taxon>Trichosporonales</taxon>
        <taxon>Trichosporonaceae</taxon>
        <taxon>Vanrija</taxon>
    </lineage>
</organism>
<dbReference type="EMBL" id="QKWK01000006">
    <property type="protein sequence ID" value="TXT08982.1"/>
    <property type="molecule type" value="Genomic_DNA"/>
</dbReference>
<dbReference type="Gene3D" id="3.40.630.30">
    <property type="match status" value="1"/>
</dbReference>
<dbReference type="Proteomes" id="UP000473826">
    <property type="component" value="Unassembled WGS sequence"/>
</dbReference>
<evidence type="ECO:0000313" key="3">
    <source>
        <dbReference type="Proteomes" id="UP000473826"/>
    </source>
</evidence>
<feature type="domain" description="N-acetyltransferase" evidence="1">
    <location>
        <begin position="60"/>
        <end position="220"/>
    </location>
</feature>
<dbReference type="InterPro" id="IPR016181">
    <property type="entry name" value="Acyl_CoA_acyltransferase"/>
</dbReference>
<name>A0A7D8Z2L9_VANHU</name>
<dbReference type="GO" id="GO:0005634">
    <property type="term" value="C:nucleus"/>
    <property type="evidence" value="ECO:0007669"/>
    <property type="project" value="TreeGrafter"/>
</dbReference>
<protein>
    <recommendedName>
        <fullName evidence="1">N-acetyltransferase domain-containing protein</fullName>
    </recommendedName>
</protein>
<keyword evidence="3" id="KW-1185">Reference proteome</keyword>
<comment type="caution">
    <text evidence="2">The sequence shown here is derived from an EMBL/GenBank/DDBJ whole genome shotgun (WGS) entry which is preliminary data.</text>
</comment>
<dbReference type="PANTHER" id="PTHR43138:SF1">
    <property type="entry name" value="N-ACETYLTRANSFERASE ACA1"/>
    <property type="match status" value="1"/>
</dbReference>
<dbReference type="InterPro" id="IPR000182">
    <property type="entry name" value="GNAT_dom"/>
</dbReference>
<dbReference type="InterPro" id="IPR052742">
    <property type="entry name" value="Mito_N-acetyltransferase"/>
</dbReference>
<proteinExistence type="predicted"/>
<evidence type="ECO:0000313" key="2">
    <source>
        <dbReference type="EMBL" id="TXT08982.1"/>
    </source>
</evidence>
<sequence>MSAYGTIKAPQGSTGPLPVLSYNLPNDLVLTTHPVQGADAPAELIDFLFATFNKEIEDGKTYPQEDQMTRDQFVAYFFSSTTIVAIVSPASVDVASLKTLEDARAGRPWEEVVGGVYYIKPNYPGRSSHNCNAGFIVPPSQRGRKVGYGLAESFLVYAPKLGYKSSVFNLVYSNNVASLRLWDKLGFQRVGLIPKAGRLKTGPNGAEEYVDAVVVYKSFE</sequence>
<dbReference type="OrthoDB" id="10264707at2759"/>
<dbReference type="PANTHER" id="PTHR43138">
    <property type="entry name" value="ACETYLTRANSFERASE, GNAT FAMILY"/>
    <property type="match status" value="1"/>
</dbReference>
<dbReference type="AlphaFoldDB" id="A0A7D8Z2L9"/>
<reference evidence="2 3" key="1">
    <citation type="journal article" date="2019" name="PLoS Genet.">
        <title>Convergent evolution of linked mating-type loci in basidiomycete fungi.</title>
        <authorList>
            <person name="Sun S."/>
            <person name="Coelho M.A."/>
            <person name="Heitman J."/>
            <person name="Nowrousian M."/>
        </authorList>
    </citation>
    <scope>NUCLEOTIDE SEQUENCE [LARGE SCALE GENOMIC DNA]</scope>
    <source>
        <strain evidence="2 3">CBS 4282</strain>
    </source>
</reference>
<gene>
    <name evidence="2" type="ORF">VHUM_02456</name>
</gene>
<evidence type="ECO:0000259" key="1">
    <source>
        <dbReference type="PROSITE" id="PS51186"/>
    </source>
</evidence>